<gene>
    <name evidence="2" type="ORF">SEPMUDRAFT_160835</name>
</gene>
<feature type="region of interest" description="Disordered" evidence="1">
    <location>
        <begin position="1"/>
        <end position="76"/>
    </location>
</feature>
<protein>
    <submittedName>
        <fullName evidence="2">Uncharacterized protein</fullName>
    </submittedName>
</protein>
<feature type="compositionally biased region" description="Low complexity" evidence="1">
    <location>
        <begin position="197"/>
        <end position="211"/>
    </location>
</feature>
<dbReference type="AlphaFoldDB" id="N1QN99"/>
<keyword evidence="3" id="KW-1185">Reference proteome</keyword>
<name>N1QN99_SPHMS</name>
<sequence>MATPPTVVAPGEPSSRPRSRRAVALEHRRQNIMTLRYRSSTSSLRDTAAKQPEPSSTGETAVRAGKSKERNTAARHHKIARASYRLQDVDIDNWLKESMPIPPDWEYEALPPPPPGSAAAMFGDDGRKHQQGYAFYHHPREEVDHIAPLNPRPAAAATKHRRSMSVGHEDDIARPRTFVPAVPQMRVSDHYHHHQANDSASSSNYYSRPPSEVVNWPLVST</sequence>
<dbReference type="OrthoDB" id="3637873at2759"/>
<feature type="region of interest" description="Disordered" evidence="1">
    <location>
        <begin position="156"/>
        <end position="221"/>
    </location>
</feature>
<dbReference type="Proteomes" id="UP000016931">
    <property type="component" value="Unassembled WGS sequence"/>
</dbReference>
<dbReference type="EMBL" id="KB456260">
    <property type="protein sequence ID" value="EMF17608.1"/>
    <property type="molecule type" value="Genomic_DNA"/>
</dbReference>
<dbReference type="GeneID" id="27905046"/>
<evidence type="ECO:0000313" key="3">
    <source>
        <dbReference type="Proteomes" id="UP000016931"/>
    </source>
</evidence>
<reference evidence="2 3" key="1">
    <citation type="journal article" date="2012" name="PLoS Pathog.">
        <title>Diverse lifestyles and strategies of plant pathogenesis encoded in the genomes of eighteen Dothideomycetes fungi.</title>
        <authorList>
            <person name="Ohm R.A."/>
            <person name="Feau N."/>
            <person name="Henrissat B."/>
            <person name="Schoch C.L."/>
            <person name="Horwitz B.A."/>
            <person name="Barry K.W."/>
            <person name="Condon B.J."/>
            <person name="Copeland A.C."/>
            <person name="Dhillon B."/>
            <person name="Glaser F."/>
            <person name="Hesse C.N."/>
            <person name="Kosti I."/>
            <person name="LaButti K."/>
            <person name="Lindquist E.A."/>
            <person name="Lucas S."/>
            <person name="Salamov A.A."/>
            <person name="Bradshaw R.E."/>
            <person name="Ciuffetti L."/>
            <person name="Hamelin R.C."/>
            <person name="Kema G.H.J."/>
            <person name="Lawrence C."/>
            <person name="Scott J.A."/>
            <person name="Spatafora J.W."/>
            <person name="Turgeon B.G."/>
            <person name="de Wit P.J.G.M."/>
            <person name="Zhong S."/>
            <person name="Goodwin S.B."/>
            <person name="Grigoriev I.V."/>
        </authorList>
    </citation>
    <scope>NUCLEOTIDE SEQUENCE [LARGE SCALE GENOMIC DNA]</scope>
    <source>
        <strain evidence="2 3">SO2202</strain>
    </source>
</reference>
<feature type="compositionally biased region" description="Low complexity" evidence="1">
    <location>
        <begin position="34"/>
        <end position="45"/>
    </location>
</feature>
<dbReference type="RefSeq" id="XP_016765729.1">
    <property type="nucleotide sequence ID" value="XM_016907909.1"/>
</dbReference>
<evidence type="ECO:0000313" key="2">
    <source>
        <dbReference type="EMBL" id="EMF17608.1"/>
    </source>
</evidence>
<accession>N1QN99</accession>
<proteinExistence type="predicted"/>
<organism evidence="2 3">
    <name type="scientific">Sphaerulina musiva (strain SO2202)</name>
    <name type="common">Poplar stem canker fungus</name>
    <name type="synonym">Septoria musiva</name>
    <dbReference type="NCBI Taxonomy" id="692275"/>
    <lineage>
        <taxon>Eukaryota</taxon>
        <taxon>Fungi</taxon>
        <taxon>Dikarya</taxon>
        <taxon>Ascomycota</taxon>
        <taxon>Pezizomycotina</taxon>
        <taxon>Dothideomycetes</taxon>
        <taxon>Dothideomycetidae</taxon>
        <taxon>Mycosphaerellales</taxon>
        <taxon>Mycosphaerellaceae</taxon>
        <taxon>Sphaerulina</taxon>
    </lineage>
</organism>
<evidence type="ECO:0000256" key="1">
    <source>
        <dbReference type="SAM" id="MobiDB-lite"/>
    </source>
</evidence>
<dbReference type="HOGENOM" id="CLU_1251358_0_0_1"/>